<keyword evidence="1" id="KW-0378">Hydrolase</keyword>
<organism evidence="1 2">
    <name type="scientific">Flavobacterium qiangtangense</name>
    <dbReference type="NCBI Taxonomy" id="1442595"/>
    <lineage>
        <taxon>Bacteria</taxon>
        <taxon>Pseudomonadati</taxon>
        <taxon>Bacteroidota</taxon>
        <taxon>Flavobacteriia</taxon>
        <taxon>Flavobacteriales</taxon>
        <taxon>Flavobacteriaceae</taxon>
        <taxon>Flavobacterium</taxon>
    </lineage>
</organism>
<dbReference type="Pfam" id="PF09411">
    <property type="entry name" value="PagL"/>
    <property type="match status" value="1"/>
</dbReference>
<proteinExistence type="predicted"/>
<protein>
    <submittedName>
        <fullName evidence="1">Acyloxyacyl hydrolase</fullName>
    </submittedName>
</protein>
<evidence type="ECO:0000313" key="1">
    <source>
        <dbReference type="EMBL" id="MFC6098244.1"/>
    </source>
</evidence>
<dbReference type="InterPro" id="IPR018550">
    <property type="entry name" value="Lipid-A_deacylase-rel"/>
</dbReference>
<accession>A0ABW1PRP6</accession>
<reference evidence="2" key="1">
    <citation type="journal article" date="2019" name="Int. J. Syst. Evol. Microbiol.">
        <title>The Global Catalogue of Microorganisms (GCM) 10K type strain sequencing project: providing services to taxonomists for standard genome sequencing and annotation.</title>
        <authorList>
            <consortium name="The Broad Institute Genomics Platform"/>
            <consortium name="The Broad Institute Genome Sequencing Center for Infectious Disease"/>
            <person name="Wu L."/>
            <person name="Ma J."/>
        </authorList>
    </citation>
    <scope>NUCLEOTIDE SEQUENCE [LARGE SCALE GENOMIC DNA]</scope>
    <source>
        <strain evidence="2">CCUG 49679</strain>
    </source>
</reference>
<dbReference type="Gene3D" id="2.40.160.20">
    <property type="match status" value="1"/>
</dbReference>
<sequence length="361" mass="41855">MNKFFYLLLLLPSLIFSQEENSGYNIDVNNFYGKILKHSDHISHLINQSPEGVVISFNKKTFGKKSWESLFNYPDYGLSFQYQDNKNKTLGDLYGLYAHYNFYFFKRNLMLRIAQGVAYNTNPYDAQTNPLNVAYGTHYMPATYFMLNYKKENIWNNLGLQAGLSFFHHSNANLRAPNTSTNTLAINVGAVYSFQKSEENNYRKNTDSIKFKEPLRYNFSFRTGFTESDAIGSGQFPFYVFSGYVDKRLTRKSAVQFGVDFFMMKYLEQSVRFISAVKPEVSPNTDYRKGGVFIGHELFINKFTVETQFGFYAYRPLDYLDPVYQRLGLKYYFAKQISLGVGLKTHMAKAEAMEFSLGLRL</sequence>
<dbReference type="RefSeq" id="WP_379793248.1">
    <property type="nucleotide sequence ID" value="NZ_JBHSQB010000020.1"/>
</dbReference>
<evidence type="ECO:0000313" key="2">
    <source>
        <dbReference type="Proteomes" id="UP001596287"/>
    </source>
</evidence>
<dbReference type="GO" id="GO:0016787">
    <property type="term" value="F:hydrolase activity"/>
    <property type="evidence" value="ECO:0007669"/>
    <property type="project" value="UniProtKB-KW"/>
</dbReference>
<keyword evidence="2" id="KW-1185">Reference proteome</keyword>
<comment type="caution">
    <text evidence="1">The sequence shown here is derived from an EMBL/GenBank/DDBJ whole genome shotgun (WGS) entry which is preliminary data.</text>
</comment>
<gene>
    <name evidence="1" type="ORF">ACFPVY_16455</name>
</gene>
<dbReference type="Proteomes" id="UP001596287">
    <property type="component" value="Unassembled WGS sequence"/>
</dbReference>
<dbReference type="EMBL" id="JBHSQB010000020">
    <property type="protein sequence ID" value="MFC6098244.1"/>
    <property type="molecule type" value="Genomic_DNA"/>
</dbReference>
<name>A0ABW1PRP6_9FLAO</name>